<sequence length="489" mass="53404">MRVTSLSLAWPRGDQASLLGVSAVLGVVQLLMWVVLARHVPLSGDEFFYLSASKRVPELLVDAARLDAPRAYAALAALVGPGWFMPGMAVVLAPVSLVTDSIPVLRLYVGVLNFVLLCVLLRLLRDEFGGRAPLVYALCISIVPYYSIYAFTLWADLVGTHALLIMVLMFLRRVRTGTIEWAGNGPVFRFGLMLGALTYLRGFYWLLAPMFAVLLFLGNIGRQTMRERLSRLAIQFGVFAVGLAVVVAPWTLAVSSLHGFHLTVTSVTASRIALLGSRSYIEPIDAVGKRFMPVENHIRARAKETGLSYGDQARIERDSALSDLTFRSYAEAVAPNVGRFFLNSEQFLTRFATISASSDRWPGPEWRSLLFSSMMSINHWGWRSLLLVGIALMLVPVAPAALNLYLSVAFKYVGLLFAVGPFVVLGHGRHYVGFVPVIAVAVACATASRGSLLWSRPPRAFDDWLILVGQVLAAAIASGMLFGPIAFAP</sequence>
<dbReference type="EMBL" id="JAQQLI010000027">
    <property type="protein sequence ID" value="MDC7787417.1"/>
    <property type="molecule type" value="Genomic_DNA"/>
</dbReference>
<gene>
    <name evidence="2" type="ORF">PQJ73_17140</name>
</gene>
<dbReference type="Proteomes" id="UP001165652">
    <property type="component" value="Unassembled WGS sequence"/>
</dbReference>
<feature type="transmembrane region" description="Helical" evidence="1">
    <location>
        <begin position="464"/>
        <end position="487"/>
    </location>
</feature>
<feature type="transmembrane region" description="Helical" evidence="1">
    <location>
        <begin position="131"/>
        <end position="148"/>
    </location>
</feature>
<feature type="transmembrane region" description="Helical" evidence="1">
    <location>
        <begin position="105"/>
        <end position="124"/>
    </location>
</feature>
<accession>A0ABT5JD45</accession>
<feature type="transmembrane region" description="Helical" evidence="1">
    <location>
        <begin position="431"/>
        <end position="452"/>
    </location>
</feature>
<dbReference type="RefSeq" id="WP_272778257.1">
    <property type="nucleotide sequence ID" value="NZ_JAQQLI010000027.1"/>
</dbReference>
<keyword evidence="1" id="KW-1133">Transmembrane helix</keyword>
<comment type="caution">
    <text evidence="2">The sequence shown here is derived from an EMBL/GenBank/DDBJ whole genome shotgun (WGS) entry which is preliminary data.</text>
</comment>
<keyword evidence="1" id="KW-0812">Transmembrane</keyword>
<organism evidence="2 3">
    <name type="scientific">Rhodoplanes tepidamans</name>
    <name type="common">Rhodoplanes cryptolactis</name>
    <dbReference type="NCBI Taxonomy" id="200616"/>
    <lineage>
        <taxon>Bacteria</taxon>
        <taxon>Pseudomonadati</taxon>
        <taxon>Pseudomonadota</taxon>
        <taxon>Alphaproteobacteria</taxon>
        <taxon>Hyphomicrobiales</taxon>
        <taxon>Nitrobacteraceae</taxon>
        <taxon>Rhodoplanes</taxon>
    </lineage>
</organism>
<evidence type="ECO:0000256" key="1">
    <source>
        <dbReference type="SAM" id="Phobius"/>
    </source>
</evidence>
<evidence type="ECO:0008006" key="4">
    <source>
        <dbReference type="Google" id="ProtNLM"/>
    </source>
</evidence>
<feature type="transmembrane region" description="Helical" evidence="1">
    <location>
        <begin position="404"/>
        <end position="424"/>
    </location>
</feature>
<evidence type="ECO:0000313" key="2">
    <source>
        <dbReference type="EMBL" id="MDC7787417.1"/>
    </source>
</evidence>
<evidence type="ECO:0000313" key="3">
    <source>
        <dbReference type="Proteomes" id="UP001165652"/>
    </source>
</evidence>
<feature type="transmembrane region" description="Helical" evidence="1">
    <location>
        <begin position="380"/>
        <end position="398"/>
    </location>
</feature>
<keyword evidence="3" id="KW-1185">Reference proteome</keyword>
<feature type="transmembrane region" description="Helical" evidence="1">
    <location>
        <begin position="203"/>
        <end position="220"/>
    </location>
</feature>
<reference evidence="2" key="1">
    <citation type="journal article" date="2023" name="Microbiol Resour">
        <title>Genome Sequences of Rhodoplanes serenus and Two Thermotolerant Strains, Rhodoplanes tepidamans and 'Rhodoplanes cryptolactis,' Further Refine the Genus.</title>
        <authorList>
            <person name="Rayyan A.A."/>
            <person name="Kyndt J.A."/>
        </authorList>
    </citation>
    <scope>NUCLEOTIDE SEQUENCE</scope>
    <source>
        <strain evidence="2">DSM 9987</strain>
    </source>
</reference>
<keyword evidence="1" id="KW-0472">Membrane</keyword>
<feature type="transmembrane region" description="Helical" evidence="1">
    <location>
        <begin position="232"/>
        <end position="253"/>
    </location>
</feature>
<feature type="transmembrane region" description="Helical" evidence="1">
    <location>
        <begin position="72"/>
        <end position="93"/>
    </location>
</feature>
<name>A0ABT5JD45_RHOTP</name>
<proteinExistence type="predicted"/>
<protein>
    <recommendedName>
        <fullName evidence="4">Glycosyltransferase RgtA/B/C/D-like domain-containing protein</fullName>
    </recommendedName>
</protein>
<reference evidence="2" key="2">
    <citation type="submission" date="2023-02" db="EMBL/GenBank/DDBJ databases">
        <authorList>
            <person name="Rayyan A."/>
            <person name="Meyer T."/>
            <person name="Kyndt J.A."/>
        </authorList>
    </citation>
    <scope>NUCLEOTIDE SEQUENCE</scope>
    <source>
        <strain evidence="2">DSM 9987</strain>
    </source>
</reference>
<feature type="transmembrane region" description="Helical" evidence="1">
    <location>
        <begin position="16"/>
        <end position="36"/>
    </location>
</feature>